<keyword evidence="6 8" id="KW-0627">Porphyrin biosynthesis</keyword>
<dbReference type="EC" id="2.5.1.61" evidence="8"/>
<dbReference type="NCBIfam" id="TIGR00212">
    <property type="entry name" value="hemC"/>
    <property type="match status" value="1"/>
</dbReference>
<evidence type="ECO:0000259" key="9">
    <source>
        <dbReference type="Pfam" id="PF01379"/>
    </source>
</evidence>
<dbReference type="GO" id="GO:0005737">
    <property type="term" value="C:cytoplasm"/>
    <property type="evidence" value="ECO:0007669"/>
    <property type="project" value="UniProtKB-UniRule"/>
</dbReference>
<evidence type="ECO:0000256" key="7">
    <source>
        <dbReference type="ARBA" id="ARBA00048169"/>
    </source>
</evidence>
<dbReference type="UniPathway" id="UPA00251">
    <property type="reaction ID" value="UER00319"/>
</dbReference>
<evidence type="ECO:0000256" key="1">
    <source>
        <dbReference type="ARBA" id="ARBA00002869"/>
    </source>
</evidence>
<dbReference type="InterPro" id="IPR000860">
    <property type="entry name" value="HemC"/>
</dbReference>
<comment type="catalytic activity">
    <reaction evidence="7 8">
        <text>4 porphobilinogen + H2O = hydroxymethylbilane + 4 NH4(+)</text>
        <dbReference type="Rhea" id="RHEA:13185"/>
        <dbReference type="ChEBI" id="CHEBI:15377"/>
        <dbReference type="ChEBI" id="CHEBI:28938"/>
        <dbReference type="ChEBI" id="CHEBI:57845"/>
        <dbReference type="ChEBI" id="CHEBI:58126"/>
        <dbReference type="EC" id="2.5.1.61"/>
    </reaction>
</comment>
<dbReference type="InterPro" id="IPR022418">
    <property type="entry name" value="Porphobilinogen_deaminase_C"/>
</dbReference>
<protein>
    <recommendedName>
        <fullName evidence="8">Porphobilinogen deaminase</fullName>
        <shortName evidence="8">PBG</shortName>
        <ecNumber evidence="8">2.5.1.61</ecNumber>
    </recommendedName>
    <alternativeName>
        <fullName evidence="8">Hydroxymethylbilane synthase</fullName>
        <shortName evidence="8">HMBS</shortName>
    </alternativeName>
    <alternativeName>
        <fullName evidence="8">Pre-uroporphyrinogen synthase</fullName>
    </alternativeName>
</protein>
<dbReference type="SUPFAM" id="SSF53850">
    <property type="entry name" value="Periplasmic binding protein-like II"/>
    <property type="match status" value="1"/>
</dbReference>
<sequence length="325" mass="35167">MQEATSSKKILKIGTRGSPLALAQAEDVKARLVAAHDHLTADNVEIVVIKTTGDRILDRHLMNAGGKGLFTKEIEDALLAREIDCAVHSSKDMPTHLPDGLALTVFLRREDPRDVFMSASVDRFKDLPEGAILGTASLRRRAQALRLRPDLKVVTFRGNVQTRLKKLAAGEAEGTFLARAGLNRLGMSDKATETLPVEDFLPAPAQGAVTVEVRTSDGAMMELLKPLHCRETAVAVTAERAFLRALDGSCRTPIAAHAALEGDRLMLRAQLLSLDGTQVFEKTGECAAEIDRAADLGKDIGARIREDAGEAFFTELARAIEAEIE</sequence>
<evidence type="ECO:0000313" key="11">
    <source>
        <dbReference type="EMBL" id="SDD22976.1"/>
    </source>
</evidence>
<comment type="pathway">
    <text evidence="2">Porphyrin-containing compound metabolism; protoporphyrin-IX biosynthesis; coproporphyrinogen-III from 5-aminolevulinate: step 2/4.</text>
</comment>
<evidence type="ECO:0000313" key="12">
    <source>
        <dbReference type="Proteomes" id="UP000183685"/>
    </source>
</evidence>
<dbReference type="GO" id="GO:0004418">
    <property type="term" value="F:hydroxymethylbilane synthase activity"/>
    <property type="evidence" value="ECO:0007669"/>
    <property type="project" value="UniProtKB-UniRule"/>
</dbReference>
<dbReference type="InterPro" id="IPR022419">
    <property type="entry name" value="Porphobilin_deaminase_cofac_BS"/>
</dbReference>
<evidence type="ECO:0000256" key="3">
    <source>
        <dbReference type="ARBA" id="ARBA00005638"/>
    </source>
</evidence>
<keyword evidence="5 8" id="KW-0808">Transferase</keyword>
<evidence type="ECO:0000259" key="10">
    <source>
        <dbReference type="Pfam" id="PF03900"/>
    </source>
</evidence>
<dbReference type="Gene3D" id="3.30.160.40">
    <property type="entry name" value="Porphobilinogen deaminase, C-terminal domain"/>
    <property type="match status" value="1"/>
</dbReference>
<dbReference type="EMBL" id="FNAK01000001">
    <property type="protein sequence ID" value="SDD22976.1"/>
    <property type="molecule type" value="Genomic_DNA"/>
</dbReference>
<evidence type="ECO:0000256" key="5">
    <source>
        <dbReference type="ARBA" id="ARBA00022679"/>
    </source>
</evidence>
<dbReference type="InterPro" id="IPR036803">
    <property type="entry name" value="Porphobilinogen_deaminase_C_sf"/>
</dbReference>
<dbReference type="STRING" id="637679.GCA_001550055_00807"/>
<proteinExistence type="inferred from homology"/>
<dbReference type="Pfam" id="PF01379">
    <property type="entry name" value="Porphobil_deam"/>
    <property type="match status" value="1"/>
</dbReference>
<feature type="domain" description="Porphobilinogen deaminase C-terminal" evidence="10">
    <location>
        <begin position="234"/>
        <end position="305"/>
    </location>
</feature>
<comment type="subunit">
    <text evidence="4 8">Monomer.</text>
</comment>
<dbReference type="PRINTS" id="PR00151">
    <property type="entry name" value="PORPHBDMNASE"/>
</dbReference>
<dbReference type="AlphaFoldDB" id="A0A1G6T364"/>
<dbReference type="PANTHER" id="PTHR11557:SF0">
    <property type="entry name" value="PORPHOBILINOGEN DEAMINASE"/>
    <property type="match status" value="1"/>
</dbReference>
<keyword evidence="12" id="KW-1185">Reference proteome</keyword>
<dbReference type="SUPFAM" id="SSF54782">
    <property type="entry name" value="Porphobilinogen deaminase (hydroxymethylbilane synthase), C-terminal domain"/>
    <property type="match status" value="1"/>
</dbReference>
<evidence type="ECO:0000256" key="2">
    <source>
        <dbReference type="ARBA" id="ARBA00004735"/>
    </source>
</evidence>
<dbReference type="InterPro" id="IPR022417">
    <property type="entry name" value="Porphobilin_deaminase_N"/>
</dbReference>
<dbReference type="PANTHER" id="PTHR11557">
    <property type="entry name" value="PORPHOBILINOGEN DEAMINASE"/>
    <property type="match status" value="1"/>
</dbReference>
<dbReference type="PIRSF" id="PIRSF001438">
    <property type="entry name" value="4pyrrol_synth_OHMeBilane_synth"/>
    <property type="match status" value="1"/>
</dbReference>
<dbReference type="HAMAP" id="MF_00260">
    <property type="entry name" value="Porphobil_deam"/>
    <property type="match status" value="1"/>
</dbReference>
<evidence type="ECO:0000256" key="6">
    <source>
        <dbReference type="ARBA" id="ARBA00023244"/>
    </source>
</evidence>
<feature type="modified residue" description="S-(dipyrrolylmethanemethyl)cysteine" evidence="8">
    <location>
        <position position="250"/>
    </location>
</feature>
<dbReference type="Pfam" id="PF03900">
    <property type="entry name" value="Porphobil_deamC"/>
    <property type="match status" value="1"/>
</dbReference>
<evidence type="ECO:0000256" key="8">
    <source>
        <dbReference type="HAMAP-Rule" id="MF_00260"/>
    </source>
</evidence>
<dbReference type="GO" id="GO:0006782">
    <property type="term" value="P:protoporphyrinogen IX biosynthetic process"/>
    <property type="evidence" value="ECO:0007669"/>
    <property type="project" value="UniProtKB-UniRule"/>
</dbReference>
<gene>
    <name evidence="8" type="primary">hemC</name>
    <name evidence="11" type="ORF">SAMN04488071_0081</name>
</gene>
<evidence type="ECO:0000256" key="4">
    <source>
        <dbReference type="ARBA" id="ARBA00011245"/>
    </source>
</evidence>
<comment type="cofactor">
    <cofactor evidence="8">
        <name>dipyrromethane</name>
        <dbReference type="ChEBI" id="CHEBI:60342"/>
    </cofactor>
    <text evidence="8">Binds 1 dipyrromethane group covalently.</text>
</comment>
<comment type="function">
    <text evidence="1 8">Tetrapolymerization of the monopyrrole PBG into the hydroxymethylbilane pre-uroporphyrinogen in several discrete steps.</text>
</comment>
<dbReference type="PROSITE" id="PS00533">
    <property type="entry name" value="PORPHOBILINOGEN_DEAM"/>
    <property type="match status" value="1"/>
</dbReference>
<dbReference type="RefSeq" id="WP_068309079.1">
    <property type="nucleotide sequence ID" value="NZ_FNAK01000001.1"/>
</dbReference>
<accession>A0A1G6T364</accession>
<name>A0A1G6T364_9PROT</name>
<reference evidence="11 12" key="1">
    <citation type="submission" date="2016-10" db="EMBL/GenBank/DDBJ databases">
        <authorList>
            <person name="de Groot N.N."/>
        </authorList>
    </citation>
    <scope>NUCLEOTIDE SEQUENCE [LARGE SCALE GENOMIC DNA]</scope>
    <source>
        <strain evidence="11 12">CGMCC 1.9109</strain>
    </source>
</reference>
<comment type="miscellaneous">
    <text evidence="8">The porphobilinogen subunits are added to the dipyrromethane group.</text>
</comment>
<organism evidence="11 12">
    <name type="scientific">Kordiimonas lacus</name>
    <dbReference type="NCBI Taxonomy" id="637679"/>
    <lineage>
        <taxon>Bacteria</taxon>
        <taxon>Pseudomonadati</taxon>
        <taxon>Pseudomonadota</taxon>
        <taxon>Alphaproteobacteria</taxon>
        <taxon>Kordiimonadales</taxon>
        <taxon>Kordiimonadaceae</taxon>
        <taxon>Kordiimonas</taxon>
    </lineage>
</organism>
<dbReference type="Gene3D" id="3.40.190.10">
    <property type="entry name" value="Periplasmic binding protein-like II"/>
    <property type="match status" value="2"/>
</dbReference>
<feature type="domain" description="Porphobilinogen deaminase N-terminal" evidence="9">
    <location>
        <begin position="11"/>
        <end position="221"/>
    </location>
</feature>
<dbReference type="FunFam" id="3.40.190.10:FF:000004">
    <property type="entry name" value="Porphobilinogen deaminase"/>
    <property type="match status" value="1"/>
</dbReference>
<dbReference type="Proteomes" id="UP000183685">
    <property type="component" value="Unassembled WGS sequence"/>
</dbReference>
<dbReference type="FunFam" id="3.40.190.10:FF:000005">
    <property type="entry name" value="Porphobilinogen deaminase"/>
    <property type="match status" value="1"/>
</dbReference>
<comment type="similarity">
    <text evidence="3 8">Belongs to the HMBS family.</text>
</comment>